<evidence type="ECO:0000313" key="3">
    <source>
        <dbReference type="EMBL" id="PBK88132.1"/>
    </source>
</evidence>
<evidence type="ECO:0000256" key="1">
    <source>
        <dbReference type="SAM" id="MobiDB-lite"/>
    </source>
</evidence>
<gene>
    <name evidence="3" type="ORF">ARMGADRAFT_1034102</name>
</gene>
<feature type="chain" id="PRO_5013756280" evidence="2">
    <location>
        <begin position="18"/>
        <end position="118"/>
    </location>
</feature>
<organism evidence="3 4">
    <name type="scientific">Armillaria gallica</name>
    <name type="common">Bulbous honey fungus</name>
    <name type="synonym">Armillaria bulbosa</name>
    <dbReference type="NCBI Taxonomy" id="47427"/>
    <lineage>
        <taxon>Eukaryota</taxon>
        <taxon>Fungi</taxon>
        <taxon>Dikarya</taxon>
        <taxon>Basidiomycota</taxon>
        <taxon>Agaricomycotina</taxon>
        <taxon>Agaricomycetes</taxon>
        <taxon>Agaricomycetidae</taxon>
        <taxon>Agaricales</taxon>
        <taxon>Marasmiineae</taxon>
        <taxon>Physalacriaceae</taxon>
        <taxon>Armillaria</taxon>
    </lineage>
</organism>
<proteinExistence type="predicted"/>
<feature type="signal peptide" evidence="2">
    <location>
        <begin position="1"/>
        <end position="17"/>
    </location>
</feature>
<keyword evidence="4" id="KW-1185">Reference proteome</keyword>
<evidence type="ECO:0000256" key="2">
    <source>
        <dbReference type="SAM" id="SignalP"/>
    </source>
</evidence>
<keyword evidence="2" id="KW-0732">Signal</keyword>
<dbReference type="AlphaFoldDB" id="A0A2H3D9N3"/>
<dbReference type="Proteomes" id="UP000217790">
    <property type="component" value="Unassembled WGS sequence"/>
</dbReference>
<name>A0A2H3D9N3_ARMGA</name>
<dbReference type="InParanoid" id="A0A2H3D9N3"/>
<feature type="region of interest" description="Disordered" evidence="1">
    <location>
        <begin position="22"/>
        <end position="42"/>
    </location>
</feature>
<dbReference type="EMBL" id="KZ293674">
    <property type="protein sequence ID" value="PBK88132.1"/>
    <property type="molecule type" value="Genomic_DNA"/>
</dbReference>
<protein>
    <submittedName>
        <fullName evidence="3">Uncharacterized protein</fullName>
    </submittedName>
</protein>
<reference evidence="4" key="1">
    <citation type="journal article" date="2017" name="Nat. Ecol. Evol.">
        <title>Genome expansion and lineage-specific genetic innovations in the forest pathogenic fungi Armillaria.</title>
        <authorList>
            <person name="Sipos G."/>
            <person name="Prasanna A.N."/>
            <person name="Walter M.C."/>
            <person name="O'Connor E."/>
            <person name="Balint B."/>
            <person name="Krizsan K."/>
            <person name="Kiss B."/>
            <person name="Hess J."/>
            <person name="Varga T."/>
            <person name="Slot J."/>
            <person name="Riley R."/>
            <person name="Boka B."/>
            <person name="Rigling D."/>
            <person name="Barry K."/>
            <person name="Lee J."/>
            <person name="Mihaltcheva S."/>
            <person name="LaButti K."/>
            <person name="Lipzen A."/>
            <person name="Waldron R."/>
            <person name="Moloney N.M."/>
            <person name="Sperisen C."/>
            <person name="Kredics L."/>
            <person name="Vagvoelgyi C."/>
            <person name="Patrignani A."/>
            <person name="Fitzpatrick D."/>
            <person name="Nagy I."/>
            <person name="Doyle S."/>
            <person name="Anderson J.B."/>
            <person name="Grigoriev I.V."/>
            <person name="Gueldener U."/>
            <person name="Muensterkoetter M."/>
            <person name="Nagy L.G."/>
        </authorList>
    </citation>
    <scope>NUCLEOTIDE SEQUENCE [LARGE SCALE GENOMIC DNA]</scope>
    <source>
        <strain evidence="4">Ar21-2</strain>
    </source>
</reference>
<accession>A0A2H3D9N3</accession>
<evidence type="ECO:0000313" key="4">
    <source>
        <dbReference type="Proteomes" id="UP000217790"/>
    </source>
</evidence>
<sequence>MPFFALLSLSLKTLVGSLDGSVLGEGRKERGSGTRALASPEPIDHSKVMCQMKENISATDLVLEQEQNRPGNAQLRHRKGLLPGSACKRCPTSLRLDSQRVPSQIMSAVGLGPSRQMG</sequence>